<keyword evidence="2" id="KW-1185">Reference proteome</keyword>
<name>A0ACC0ZCI1_9ROSI</name>
<reference evidence="2" key="1">
    <citation type="journal article" date="2023" name="G3 (Bethesda)">
        <title>Genome assembly and association tests identify interacting loci associated with vigor, precocity, and sex in interspecific pistachio rootstocks.</title>
        <authorList>
            <person name="Palmer W."/>
            <person name="Jacygrad E."/>
            <person name="Sagayaradj S."/>
            <person name="Cavanaugh K."/>
            <person name="Han R."/>
            <person name="Bertier L."/>
            <person name="Beede B."/>
            <person name="Kafkas S."/>
            <person name="Golino D."/>
            <person name="Preece J."/>
            <person name="Michelmore R."/>
        </authorList>
    </citation>
    <scope>NUCLEOTIDE SEQUENCE [LARGE SCALE GENOMIC DNA]</scope>
</reference>
<evidence type="ECO:0000313" key="2">
    <source>
        <dbReference type="Proteomes" id="UP001163603"/>
    </source>
</evidence>
<dbReference type="Proteomes" id="UP001163603">
    <property type="component" value="Chromosome 2"/>
</dbReference>
<accession>A0ACC0ZCI1</accession>
<sequence>MDIMLINRIATRKNQFLRILVLFLLQYYVQISLISVDASTNVHIVYMGEKKCEDPVTITKSHHKVLSTLLGSKEAAKRSILYSYKHGFSGFAARLTETQAKNIAEFPGVLQVIPNRIVKLHTTRSWEFIGLNYHSSKNLLTESNMGEGTIIGVIDSGVWPESESFSDKGMGPIPSHWKGICQKGQKFNSSNCNKKLIGARWFIKGLVDMIKRPINATEDDEFISPRDAVGHGTHTASTAAGYFVDKANYEGLAAGSARGGAPLAHLAIYKVCWDGFGCADADILKAFDKAIHDGVDILSLSLGGDIPLFSYIDQRDSIAIGSFHATSRGITVVCSAGNDGPTSQTIVNTAPWIITVGATTIDRAFPTAITLGNHQTLWGQSMDTGKDNRGFTGLTYSERVALDFTDDSAKYCEPGTLNATLASGKIILCFSKSDSVDIVNTSLNVAEAGGVGLILAQFHNDGLSSCFSIPCVEVDYEVGTEILSYIRTARSPIAKLSFPKTEIGKWVSPQVASFSSRGPSSICPAILKPDVAAPGVDILAAVRPFGRKHLNSYALLSGTSMACPHVAGIAALIKSVHQGWSPAAIRSALVTTASQNGTDGMNIFAEGLTRKAANPFDIGGGHVNPNRAMQPGLVYDITTEDYIQFLCSMGHNNASISALTKTKIGCSKSSHLGLNLNLPSISIPNLKKSVTVTRKVTNVGHVNSVYRAAGEAPYGINMTVEPQVLSFNMTLKIISFKVTFSTTEKFHTNYRFGSLTWTDGEHFVRSPIAIRTIKYESYSDV</sequence>
<dbReference type="EMBL" id="CM047737">
    <property type="protein sequence ID" value="KAJ0048176.1"/>
    <property type="molecule type" value="Genomic_DNA"/>
</dbReference>
<gene>
    <name evidence="1" type="ORF">Pint_14788</name>
</gene>
<protein>
    <submittedName>
        <fullName evidence="1">Uncharacterized protein</fullName>
    </submittedName>
</protein>
<evidence type="ECO:0000313" key="1">
    <source>
        <dbReference type="EMBL" id="KAJ0048176.1"/>
    </source>
</evidence>
<comment type="caution">
    <text evidence="1">The sequence shown here is derived from an EMBL/GenBank/DDBJ whole genome shotgun (WGS) entry which is preliminary data.</text>
</comment>
<proteinExistence type="predicted"/>
<organism evidence="1 2">
    <name type="scientific">Pistacia integerrima</name>
    <dbReference type="NCBI Taxonomy" id="434235"/>
    <lineage>
        <taxon>Eukaryota</taxon>
        <taxon>Viridiplantae</taxon>
        <taxon>Streptophyta</taxon>
        <taxon>Embryophyta</taxon>
        <taxon>Tracheophyta</taxon>
        <taxon>Spermatophyta</taxon>
        <taxon>Magnoliopsida</taxon>
        <taxon>eudicotyledons</taxon>
        <taxon>Gunneridae</taxon>
        <taxon>Pentapetalae</taxon>
        <taxon>rosids</taxon>
        <taxon>malvids</taxon>
        <taxon>Sapindales</taxon>
        <taxon>Anacardiaceae</taxon>
        <taxon>Pistacia</taxon>
    </lineage>
</organism>